<protein>
    <submittedName>
        <fullName evidence="10">Branched-chain amino acid ABC transporter permease</fullName>
    </submittedName>
</protein>
<comment type="similarity">
    <text evidence="8">Belongs to the binding-protein-dependent transport system permease family. LivHM subfamily.</text>
</comment>
<dbReference type="CDD" id="cd06582">
    <property type="entry name" value="TM_PBP1_LivH_like"/>
    <property type="match status" value="1"/>
</dbReference>
<dbReference type="PANTHER" id="PTHR11795">
    <property type="entry name" value="BRANCHED-CHAIN AMINO ACID TRANSPORT SYSTEM PERMEASE PROTEIN LIVH"/>
    <property type="match status" value="1"/>
</dbReference>
<proteinExistence type="inferred from homology"/>
<organism evidence="10 11">
    <name type="scientific">Rhizobium wuzhouense</name>
    <dbReference type="NCBI Taxonomy" id="1986026"/>
    <lineage>
        <taxon>Bacteria</taxon>
        <taxon>Pseudomonadati</taxon>
        <taxon>Pseudomonadota</taxon>
        <taxon>Alphaproteobacteria</taxon>
        <taxon>Hyphomicrobiales</taxon>
        <taxon>Rhizobiaceae</taxon>
        <taxon>Rhizobium/Agrobacterium group</taxon>
        <taxon>Rhizobium</taxon>
    </lineage>
</organism>
<keyword evidence="2" id="KW-0813">Transport</keyword>
<name>A0ABX5NTI2_9HYPH</name>
<comment type="caution">
    <text evidence="10">The sequence shown here is derived from an EMBL/GenBank/DDBJ whole genome shotgun (WGS) entry which is preliminary data.</text>
</comment>
<evidence type="ECO:0000256" key="8">
    <source>
        <dbReference type="ARBA" id="ARBA00037998"/>
    </source>
</evidence>
<keyword evidence="7 9" id="KW-0472">Membrane</keyword>
<dbReference type="Proteomes" id="UP000247536">
    <property type="component" value="Unassembled WGS sequence"/>
</dbReference>
<feature type="transmembrane region" description="Helical" evidence="9">
    <location>
        <begin position="96"/>
        <end position="121"/>
    </location>
</feature>
<dbReference type="PANTHER" id="PTHR11795:SF442">
    <property type="entry name" value="ABC TRANSPORTER ATP-BINDING PROTEIN"/>
    <property type="match status" value="1"/>
</dbReference>
<dbReference type="InterPro" id="IPR052157">
    <property type="entry name" value="BCAA_transport_permease"/>
</dbReference>
<feature type="transmembrane region" description="Helical" evidence="9">
    <location>
        <begin position="37"/>
        <end position="55"/>
    </location>
</feature>
<evidence type="ECO:0000256" key="4">
    <source>
        <dbReference type="ARBA" id="ARBA00022692"/>
    </source>
</evidence>
<feature type="transmembrane region" description="Helical" evidence="9">
    <location>
        <begin position="189"/>
        <end position="212"/>
    </location>
</feature>
<feature type="transmembrane region" description="Helical" evidence="9">
    <location>
        <begin position="12"/>
        <end position="32"/>
    </location>
</feature>
<dbReference type="InterPro" id="IPR001851">
    <property type="entry name" value="ABC_transp_permease"/>
</dbReference>
<evidence type="ECO:0000256" key="2">
    <source>
        <dbReference type="ARBA" id="ARBA00022448"/>
    </source>
</evidence>
<keyword evidence="11" id="KW-1185">Reference proteome</keyword>
<feature type="transmembrane region" description="Helical" evidence="9">
    <location>
        <begin position="258"/>
        <end position="277"/>
    </location>
</feature>
<evidence type="ECO:0000256" key="9">
    <source>
        <dbReference type="SAM" id="Phobius"/>
    </source>
</evidence>
<evidence type="ECO:0000256" key="3">
    <source>
        <dbReference type="ARBA" id="ARBA00022475"/>
    </source>
</evidence>
<evidence type="ECO:0000313" key="10">
    <source>
        <dbReference type="EMBL" id="PYB72282.1"/>
    </source>
</evidence>
<keyword evidence="5" id="KW-0029">Amino-acid transport</keyword>
<evidence type="ECO:0000256" key="6">
    <source>
        <dbReference type="ARBA" id="ARBA00022989"/>
    </source>
</evidence>
<comment type="subcellular location">
    <subcellularLocation>
        <location evidence="1">Cell membrane</location>
        <topology evidence="1">Multi-pass membrane protein</topology>
    </subcellularLocation>
</comment>
<dbReference type="EMBL" id="QJRY01000005">
    <property type="protein sequence ID" value="PYB72282.1"/>
    <property type="molecule type" value="Genomic_DNA"/>
</dbReference>
<feature type="transmembrane region" description="Helical" evidence="9">
    <location>
        <begin position="61"/>
        <end position="84"/>
    </location>
</feature>
<evidence type="ECO:0000313" key="11">
    <source>
        <dbReference type="Proteomes" id="UP000247536"/>
    </source>
</evidence>
<feature type="transmembrane region" description="Helical" evidence="9">
    <location>
        <begin position="141"/>
        <end position="160"/>
    </location>
</feature>
<feature type="transmembrane region" description="Helical" evidence="9">
    <location>
        <begin position="224"/>
        <end position="251"/>
    </location>
</feature>
<evidence type="ECO:0000256" key="7">
    <source>
        <dbReference type="ARBA" id="ARBA00023136"/>
    </source>
</evidence>
<evidence type="ECO:0000256" key="5">
    <source>
        <dbReference type="ARBA" id="ARBA00022970"/>
    </source>
</evidence>
<accession>A0ABX5NTI2</accession>
<dbReference type="Pfam" id="PF02653">
    <property type="entry name" value="BPD_transp_2"/>
    <property type="match status" value="1"/>
</dbReference>
<keyword evidence="3" id="KW-1003">Cell membrane</keyword>
<evidence type="ECO:0000256" key="1">
    <source>
        <dbReference type="ARBA" id="ARBA00004651"/>
    </source>
</evidence>
<dbReference type="RefSeq" id="WP_110792287.1">
    <property type="nucleotide sequence ID" value="NZ_QJRY01000005.1"/>
</dbReference>
<keyword evidence="4 9" id="KW-0812">Transmembrane</keyword>
<keyword evidence="6 9" id="KW-1133">Transmembrane helix</keyword>
<reference evidence="10 11" key="1">
    <citation type="submission" date="2018-06" db="EMBL/GenBank/DDBJ databases">
        <title>Rhizobium wuzhouense sp. nov., isolated from roots of Oryza officinalis.</title>
        <authorList>
            <person name="Yuan T."/>
        </authorList>
    </citation>
    <scope>NUCLEOTIDE SEQUENCE [LARGE SCALE GENOMIC DNA]</scope>
    <source>
        <strain evidence="10 11">W44</strain>
    </source>
</reference>
<sequence length="286" mass="29825">MSLILNIAIDGIAYGMILFMISVGLSVTMGLMRVINLAHGAFALAGGALAHFLVIHAGLGYLLAVPLAIAGVVIIAFVSERILFRRIYDLGELQQVLTTIGITFMGIAVVSKLLGSSLLAIPLPIFLQQSVDLGFRVLPAHRLAVIVVGLGVIGGLYLTLERSRFGTRLRAAVDNRNIASALGINTDTIYAATFCLGAGLAALGGILGAELLPIDAYYPLRYMVLFLIVVSVGGLGSISGSFAAAIALGILETASRYLIPDFGTIIFFAAVMALLAVRPAGLLGKA</sequence>
<gene>
    <name evidence="10" type="ORF">DMY87_14080</name>
</gene>